<dbReference type="EMBL" id="JBHUDM010000006">
    <property type="protein sequence ID" value="MFD1643650.1"/>
    <property type="molecule type" value="Genomic_DNA"/>
</dbReference>
<proteinExistence type="predicted"/>
<dbReference type="InterPro" id="IPR050493">
    <property type="entry name" value="FAD-dep_Monooxygenase_BioMet"/>
</dbReference>
<keyword evidence="2" id="KW-0503">Monooxygenase</keyword>
<feature type="domain" description="FAD-binding" evidence="3">
    <location>
        <begin position="25"/>
        <end position="358"/>
    </location>
</feature>
<evidence type="ECO:0000313" key="4">
    <source>
        <dbReference type="EMBL" id="MFD1643650.1"/>
    </source>
</evidence>
<dbReference type="PRINTS" id="PR00420">
    <property type="entry name" value="RNGMNOXGNASE"/>
</dbReference>
<keyword evidence="1" id="KW-0560">Oxidoreductase</keyword>
<dbReference type="Gene3D" id="3.50.50.60">
    <property type="entry name" value="FAD/NAD(P)-binding domain"/>
    <property type="match status" value="1"/>
</dbReference>
<protein>
    <submittedName>
        <fullName evidence="4">NAD(P)/FAD-dependent oxidoreductase</fullName>
    </submittedName>
</protein>
<evidence type="ECO:0000256" key="2">
    <source>
        <dbReference type="ARBA" id="ARBA00023033"/>
    </source>
</evidence>
<organism evidence="4 5">
    <name type="scientific">Halohasta litorea</name>
    <dbReference type="NCBI Taxonomy" id="869891"/>
    <lineage>
        <taxon>Archaea</taxon>
        <taxon>Methanobacteriati</taxon>
        <taxon>Methanobacteriota</taxon>
        <taxon>Stenosarchaea group</taxon>
        <taxon>Halobacteria</taxon>
        <taxon>Halobacteriales</taxon>
        <taxon>Haloferacaceae</taxon>
        <taxon>Halohasta</taxon>
    </lineage>
</organism>
<dbReference type="GO" id="GO:0004497">
    <property type="term" value="F:monooxygenase activity"/>
    <property type="evidence" value="ECO:0007669"/>
    <property type="project" value="UniProtKB-KW"/>
</dbReference>
<reference evidence="4 5" key="1">
    <citation type="journal article" date="2019" name="Int. J. Syst. Evol. Microbiol.">
        <title>The Global Catalogue of Microorganisms (GCM) 10K type strain sequencing project: providing services to taxonomists for standard genome sequencing and annotation.</title>
        <authorList>
            <consortium name="The Broad Institute Genomics Platform"/>
            <consortium name="The Broad Institute Genome Sequencing Center for Infectious Disease"/>
            <person name="Wu L."/>
            <person name="Ma J."/>
        </authorList>
    </citation>
    <scope>NUCLEOTIDE SEQUENCE [LARGE SCALE GENOMIC DNA]</scope>
    <source>
        <strain evidence="4 5">CGMCC 1.10593</strain>
    </source>
</reference>
<dbReference type="RefSeq" id="WP_321169432.1">
    <property type="nucleotide sequence ID" value="NZ_JANHDJ010000008.1"/>
</dbReference>
<evidence type="ECO:0000259" key="3">
    <source>
        <dbReference type="Pfam" id="PF01494"/>
    </source>
</evidence>
<gene>
    <name evidence="4" type="ORF">ACFSBW_17425</name>
</gene>
<dbReference type="Proteomes" id="UP001597052">
    <property type="component" value="Unassembled WGS sequence"/>
</dbReference>
<dbReference type="InterPro" id="IPR036188">
    <property type="entry name" value="FAD/NAD-bd_sf"/>
</dbReference>
<dbReference type="InterPro" id="IPR002938">
    <property type="entry name" value="FAD-bd"/>
</dbReference>
<evidence type="ECO:0000256" key="1">
    <source>
        <dbReference type="ARBA" id="ARBA00023002"/>
    </source>
</evidence>
<dbReference type="AlphaFoldDB" id="A0ABD6DBE1"/>
<keyword evidence="5" id="KW-1185">Reference proteome</keyword>
<dbReference type="PANTHER" id="PTHR13789">
    <property type="entry name" value="MONOOXYGENASE"/>
    <property type="match status" value="1"/>
</dbReference>
<dbReference type="PANTHER" id="PTHR13789:SF309">
    <property type="entry name" value="PUTATIVE (AFU_ORTHOLOGUE AFUA_6G14510)-RELATED"/>
    <property type="match status" value="1"/>
</dbReference>
<dbReference type="Pfam" id="PF01494">
    <property type="entry name" value="FAD_binding_3"/>
    <property type="match status" value="1"/>
</dbReference>
<evidence type="ECO:0000313" key="5">
    <source>
        <dbReference type="Proteomes" id="UP001597052"/>
    </source>
</evidence>
<accession>A0ABD6DBE1</accession>
<name>A0ABD6DBE1_9EURY</name>
<dbReference type="SUPFAM" id="SSF51905">
    <property type="entry name" value="FAD/NAD(P)-binding domain"/>
    <property type="match status" value="1"/>
</dbReference>
<comment type="caution">
    <text evidence="4">The sequence shown here is derived from an EMBL/GenBank/DDBJ whole genome shotgun (WGS) entry which is preliminary data.</text>
</comment>
<sequence length="418" mass="46919">MLYELEKQDRIKAPSTRTKSNHKAQIIGCGVAGPVVALYLQRIGIKPIIYESHPEPRDDEGFFLNLAANGTTVLEPLGLREAVLEAGHRSNQLVFQNHAKKQLAENPQETVLIKRGLLTKVLREAAIDHGITVQFGKRLVDIEIAHDEMPIAHFDDGTEVHSDFLVGCDGIRSQTRRSILPNAPDPVYTGIIDSGGFTRTDAIPPSEGVMRMTFGVNGFFGYQKVPTGEIYWFENHERQTEPGHEELQRISTAEWKARLLERHRRDHDESTEIIESTDGEIGKWPIYDLPSLPTWHRGLVCLIGDAAHATSPHVGQGASLAMEDAIVLAKCLRDVDEVPDAFATFEALRRERVDDIVELSRETGTQKAPSNIFTRKLRDLVLPFFLKRGVDRFEQIYSYRVDWTEPIGSVDSVDQRAG</sequence>